<comment type="caution">
    <text evidence="2">The sequence shown here is derived from an EMBL/GenBank/DDBJ whole genome shotgun (WGS) entry which is preliminary data.</text>
</comment>
<dbReference type="InterPro" id="IPR011051">
    <property type="entry name" value="RmlC_Cupin_sf"/>
</dbReference>
<dbReference type="Pfam" id="PF07883">
    <property type="entry name" value="Cupin_2"/>
    <property type="match status" value="1"/>
</dbReference>
<gene>
    <name evidence="2" type="ORF">AQJ11_34675</name>
</gene>
<proteinExistence type="predicted"/>
<dbReference type="InterPro" id="IPR053146">
    <property type="entry name" value="QDO-like"/>
</dbReference>
<dbReference type="SUPFAM" id="SSF51182">
    <property type="entry name" value="RmlC-like cupins"/>
    <property type="match status" value="1"/>
</dbReference>
<keyword evidence="3" id="KW-1185">Reference proteome</keyword>
<accession>A0A101PV30</accession>
<dbReference type="EMBL" id="LMWP01000044">
    <property type="protein sequence ID" value="KUN18220.1"/>
    <property type="molecule type" value="Genomic_DNA"/>
</dbReference>
<dbReference type="Proteomes" id="UP000053398">
    <property type="component" value="Unassembled WGS sequence"/>
</dbReference>
<evidence type="ECO:0000313" key="2">
    <source>
        <dbReference type="EMBL" id="KUN18220.1"/>
    </source>
</evidence>
<evidence type="ECO:0000313" key="3">
    <source>
        <dbReference type="Proteomes" id="UP000053398"/>
    </source>
</evidence>
<dbReference type="InterPro" id="IPR013096">
    <property type="entry name" value="Cupin_2"/>
</dbReference>
<dbReference type="Gene3D" id="2.60.120.10">
    <property type="entry name" value="Jelly Rolls"/>
    <property type="match status" value="1"/>
</dbReference>
<dbReference type="PANTHER" id="PTHR36440">
    <property type="entry name" value="PUTATIVE (AFU_ORTHOLOGUE AFUA_8G07350)-RELATED"/>
    <property type="match status" value="1"/>
</dbReference>
<feature type="domain" description="Cupin type-2" evidence="1">
    <location>
        <begin position="52"/>
        <end position="107"/>
    </location>
</feature>
<dbReference type="RefSeq" id="WP_059265886.1">
    <property type="nucleotide sequence ID" value="NZ_KQ948367.1"/>
</dbReference>
<dbReference type="InterPro" id="IPR014710">
    <property type="entry name" value="RmlC-like_jellyroll"/>
</dbReference>
<organism evidence="2 3">
    <name type="scientific">Streptomyces corchorusii</name>
    <name type="common">Streptomyces chibaensis</name>
    <dbReference type="NCBI Taxonomy" id="1903"/>
    <lineage>
        <taxon>Bacteria</taxon>
        <taxon>Bacillati</taxon>
        <taxon>Actinomycetota</taxon>
        <taxon>Actinomycetes</taxon>
        <taxon>Kitasatosporales</taxon>
        <taxon>Streptomycetaceae</taxon>
        <taxon>Streptomyces</taxon>
    </lineage>
</organism>
<dbReference type="PANTHER" id="PTHR36440:SF1">
    <property type="entry name" value="PUTATIVE (AFU_ORTHOLOGUE AFUA_8G07350)-RELATED"/>
    <property type="match status" value="1"/>
</dbReference>
<protein>
    <recommendedName>
        <fullName evidence="1">Cupin type-2 domain-containing protein</fullName>
    </recommendedName>
</protein>
<evidence type="ECO:0000259" key="1">
    <source>
        <dbReference type="Pfam" id="PF07883"/>
    </source>
</evidence>
<name>A0A101PV30_STRCK</name>
<reference evidence="2 3" key="1">
    <citation type="submission" date="2015-10" db="EMBL/GenBank/DDBJ databases">
        <title>Draft genome sequence of Streptomyces corchorusii DSM 40340, type strain for the species Streptomyces corchorusii.</title>
        <authorList>
            <person name="Ruckert C."/>
            <person name="Winkler A."/>
            <person name="Kalinowski J."/>
            <person name="Kampfer P."/>
            <person name="Glaeser S."/>
        </authorList>
    </citation>
    <scope>NUCLEOTIDE SEQUENCE [LARGE SCALE GENOMIC DNA]</scope>
    <source>
        <strain evidence="2 3">DSM 40340</strain>
    </source>
</reference>
<dbReference type="AlphaFoldDB" id="A0A101PV30"/>
<sequence length="166" mass="17311">MTSLSGNITSPVLRDPDTQEAVRFLGGLVRMRARAADTAGAYALLEHTGERGYMSPLHLHESDEETFLILDGTLRVEVGNEVRSVGAGGLALLPRGLAHGFVVTSPTARFLTLHTPGGGFDAFVADVGVPFDGTVPPEAGPGPDPEELTRLAAAHGIQIVGPPLLP</sequence>